<dbReference type="Proteomes" id="UP000193922">
    <property type="component" value="Unassembled WGS sequence"/>
</dbReference>
<name>A0A1Y1VZB3_9FUNG</name>
<dbReference type="STRING" id="61395.A0A1Y1VZB3"/>
<accession>A0A1Y1VZB3</accession>
<evidence type="ECO:0000313" key="3">
    <source>
        <dbReference type="EMBL" id="ORX66608.1"/>
    </source>
</evidence>
<feature type="domain" description="Nucleolar 27S pre-rRNA processing Urb2/Npa2 C-terminal" evidence="2">
    <location>
        <begin position="1256"/>
        <end position="1549"/>
    </location>
</feature>
<dbReference type="Pfam" id="PF10441">
    <property type="entry name" value="Urb2"/>
    <property type="match status" value="1"/>
</dbReference>
<protein>
    <recommendedName>
        <fullName evidence="2">Nucleolar 27S pre-rRNA processing Urb2/Npa2 C-terminal domain-containing protein</fullName>
    </recommendedName>
</protein>
<dbReference type="PANTHER" id="PTHR15682">
    <property type="entry name" value="UNHEALTHY RIBOSOME BIOGENESIS PROTEIN 2 HOMOLOG"/>
    <property type="match status" value="1"/>
</dbReference>
<dbReference type="GO" id="GO:0005730">
    <property type="term" value="C:nucleolus"/>
    <property type="evidence" value="ECO:0007669"/>
    <property type="project" value="TreeGrafter"/>
</dbReference>
<dbReference type="InterPro" id="IPR052609">
    <property type="entry name" value="Ribosome_Biogenesis_Reg"/>
</dbReference>
<reference evidence="3 4" key="1">
    <citation type="submission" date="2016-07" db="EMBL/GenBank/DDBJ databases">
        <title>Pervasive Adenine N6-methylation of Active Genes in Fungi.</title>
        <authorList>
            <consortium name="DOE Joint Genome Institute"/>
            <person name="Mondo S.J."/>
            <person name="Dannebaum R.O."/>
            <person name="Kuo R.C."/>
            <person name="Labutti K."/>
            <person name="Haridas S."/>
            <person name="Kuo A."/>
            <person name="Salamov A."/>
            <person name="Ahrendt S.R."/>
            <person name="Lipzen A."/>
            <person name="Sullivan W."/>
            <person name="Andreopoulos W.B."/>
            <person name="Clum A."/>
            <person name="Lindquist E."/>
            <person name="Daum C."/>
            <person name="Ramamoorthy G.K."/>
            <person name="Gryganskyi A."/>
            <person name="Culley D."/>
            <person name="Magnuson J.K."/>
            <person name="James T.Y."/>
            <person name="O'Malley M.A."/>
            <person name="Stajich J.E."/>
            <person name="Spatafora J.W."/>
            <person name="Visel A."/>
            <person name="Grigoriev I.V."/>
        </authorList>
    </citation>
    <scope>NUCLEOTIDE SEQUENCE [LARGE SCALE GENOMIC DNA]</scope>
    <source>
        <strain evidence="3 4">ATCC 12442</strain>
    </source>
</reference>
<organism evidence="3 4">
    <name type="scientific">Linderina pennispora</name>
    <dbReference type="NCBI Taxonomy" id="61395"/>
    <lineage>
        <taxon>Eukaryota</taxon>
        <taxon>Fungi</taxon>
        <taxon>Fungi incertae sedis</taxon>
        <taxon>Zoopagomycota</taxon>
        <taxon>Kickxellomycotina</taxon>
        <taxon>Kickxellomycetes</taxon>
        <taxon>Kickxellales</taxon>
        <taxon>Kickxellaceae</taxon>
        <taxon>Linderina</taxon>
    </lineage>
</organism>
<evidence type="ECO:0000259" key="2">
    <source>
        <dbReference type="Pfam" id="PF10441"/>
    </source>
</evidence>
<evidence type="ECO:0000313" key="4">
    <source>
        <dbReference type="Proteomes" id="UP000193922"/>
    </source>
</evidence>
<dbReference type="GeneID" id="63806509"/>
<keyword evidence="4" id="KW-1185">Reference proteome</keyword>
<dbReference type="OrthoDB" id="5590163at2759"/>
<dbReference type="EMBL" id="MCFD01000015">
    <property type="protein sequence ID" value="ORX66608.1"/>
    <property type="molecule type" value="Genomic_DNA"/>
</dbReference>
<proteinExistence type="predicted"/>
<sequence>MSSSLPSIDAVLARTEIGSTEDLTRALRGTLPLQHRLALAWAIFDDSSKALQRVSSVLVRRNELLADWLFSTMLRELKAKGKDQYRICGDVAAIRLLLGVLERINKTMPGDMKLETRTVLPGPLMPLFAASLAGQLGKEQEAQVEAVADLWQYIVGSTMDGAEALAAQPDQLAQLLKSLTEHCLNTESEKLRGELLRLMESAAGVLRSVCETTTNARKMFSMFDQGLLVPLLQLVGGLGESSAKQCLLDLLQVSLFHADCMGEFATALQEHAEKGAMGSRSYVKQFFDLVASPECMDALPDLFTRYLRASALVCPETRSMANTTLGLAAVSASPLSMTQEAASSACIQMFTYVYHVCLPRRSEVRGMGATNRLINAYYSDRCFGTANNASIVSRDVFRKQIEMLEAWLAEVVTPILARPPSDPEMTRLALDAIDIALDAAPDSVQEHSSQIVAAFARVPPAIEDAANNVLDHMVTTFTKARQLDVLVQRIAGTEFHESSDCHNMLVSEPFIKSLNLAVSRSMPFAQAHECLAVLVDAVSQAAKTKESAKSTKRRRTSKGATESSSPNIYQTQVVCVVAANFLLASVSSVNTEHQRGLLREALAKHYAAVSESLAGRGELVCEYLVMHYAFMEAASRIDGMERWMEVSMDPGHVSAMLPSDMTGARVRALAMLVVLQAAAHWSVFMSSLSAGIVPGDVAAQIDTEEGSKAVSSMIARIFASAEFGTGNAGQWDRQPHTITEANSGTVQWYLLVDWLELVCQLADQAVIQRITSRIIAEIALPAETNCSKALLSSAAFFEAHEIRSCFVPALAEFVAEQFPKQPSELKSLLVTLAGNIGTKSKCAQTASDIISAASNSRAKRSEESAEVWVELVRSLLRFPDAYWFADKTPALFAVLLAIDQGVACEAATVELRVLCRALLERLIRTSSGLVPLLTQHAAGLVSLWVAEEQTSEELLVASRRLLFVAMGSLAQAAFGQANLAANKACVSIAKTLLGESGSLAAEGVRAIAACAKQYAKKLQKCEVAEKWAHVSAKCIKKQSKAVLKGLAGIDKADDTEMTAALGRLAAAQIISESATGEAADRAALVAATLDSLSRLSAATASEFALALVFYACHTSAVPNADTLRLLASMTHRLAHTKDHPLSLMQQSFIALISEADGLLAISLSDAVAQYAVEPLLRQISSAAFEQSLVAFLKIAQQPNSGAAVRKVLVAFIRTAYRQSGNESVEKRKAVQRRLGSILSIISSGVGSDAASVIASLSVVSELVLEPFMRFTMFDISECLAFVSSVVSVPLVMANTQAEDLFRLVCRVLGGIIRHHTNQVLDGISLLVNILRSLLHAFVAPVLPRSQQPIGVDSALTPWIIAYAPFPAESADSYARLISELVRARRFSSDSGSQAKELVKLTRGTNTSGVISTLSSFAPYILAEYCVIQGGDSMSSMSRGSDDSALHSFQGLCWQPLPVLGIGSHEKSRGIIANPAVREMLVPAWHALLDVMRVADRESLLSVLAGTSRDAKHSGGAGWSSIFGPDRYGGANEVLKALYQSYLAFYKYTGEV</sequence>
<evidence type="ECO:0000256" key="1">
    <source>
        <dbReference type="SAM" id="MobiDB-lite"/>
    </source>
</evidence>
<comment type="caution">
    <text evidence="3">The sequence shown here is derived from an EMBL/GenBank/DDBJ whole genome shotgun (WGS) entry which is preliminary data.</text>
</comment>
<feature type="region of interest" description="Disordered" evidence="1">
    <location>
        <begin position="544"/>
        <end position="564"/>
    </location>
</feature>
<dbReference type="PANTHER" id="PTHR15682:SF2">
    <property type="entry name" value="UNHEALTHY RIBOSOME BIOGENESIS PROTEIN 2 HOMOLOG"/>
    <property type="match status" value="1"/>
</dbReference>
<dbReference type="GO" id="GO:0042254">
    <property type="term" value="P:ribosome biogenesis"/>
    <property type="evidence" value="ECO:0007669"/>
    <property type="project" value="TreeGrafter"/>
</dbReference>
<gene>
    <name evidence="3" type="ORF">DL89DRAFT_286307</name>
</gene>
<dbReference type="RefSeq" id="XP_040740596.1">
    <property type="nucleotide sequence ID" value="XM_040889861.1"/>
</dbReference>
<dbReference type="InterPro" id="IPR018849">
    <property type="entry name" value="Urb2/Npa2_C"/>
</dbReference>